<evidence type="ECO:0000256" key="2">
    <source>
        <dbReference type="PROSITE-ProRule" id="PRU00708"/>
    </source>
</evidence>
<dbReference type="InterPro" id="IPR002885">
    <property type="entry name" value="PPR_rpt"/>
</dbReference>
<evidence type="ECO:0000313" key="4">
    <source>
        <dbReference type="EMBL" id="CAA7052969.1"/>
    </source>
</evidence>
<keyword evidence="1" id="KW-0677">Repeat</keyword>
<gene>
    <name evidence="3" type="ORF">MERR_LOCUS40</name>
    <name evidence="4" type="ORF">MERR_LOCUS40204</name>
</gene>
<feature type="repeat" description="PPR" evidence="2">
    <location>
        <begin position="372"/>
        <end position="402"/>
    </location>
</feature>
<dbReference type="Proteomes" id="UP000467841">
    <property type="component" value="Unassembled WGS sequence"/>
</dbReference>
<organism evidence="4 5">
    <name type="scientific">Microthlaspi erraticum</name>
    <dbReference type="NCBI Taxonomy" id="1685480"/>
    <lineage>
        <taxon>Eukaryota</taxon>
        <taxon>Viridiplantae</taxon>
        <taxon>Streptophyta</taxon>
        <taxon>Embryophyta</taxon>
        <taxon>Tracheophyta</taxon>
        <taxon>Spermatophyta</taxon>
        <taxon>Magnoliopsida</taxon>
        <taxon>eudicotyledons</taxon>
        <taxon>Gunneridae</taxon>
        <taxon>Pentapetalae</taxon>
        <taxon>rosids</taxon>
        <taxon>malvids</taxon>
        <taxon>Brassicales</taxon>
        <taxon>Brassicaceae</taxon>
        <taxon>Coluteocarpeae</taxon>
        <taxon>Microthlaspi</taxon>
    </lineage>
</organism>
<dbReference type="PROSITE" id="PS51375">
    <property type="entry name" value="PPR"/>
    <property type="match status" value="1"/>
</dbReference>
<keyword evidence="5" id="KW-1185">Reference proteome</keyword>
<evidence type="ECO:0000256" key="1">
    <source>
        <dbReference type="ARBA" id="ARBA00022737"/>
    </source>
</evidence>
<dbReference type="PANTHER" id="PTHR47937">
    <property type="entry name" value="PLASTID TRANSCRIPTIONALLY ACTIVE CHROMOSOME 2-LIKE PROTEIN"/>
    <property type="match status" value="1"/>
</dbReference>
<protein>
    <recommendedName>
        <fullName evidence="6">Pentacotripeptide-repeat region of PRORP domain-containing protein</fullName>
    </recommendedName>
</protein>
<evidence type="ECO:0000313" key="5">
    <source>
        <dbReference type="Proteomes" id="UP000467841"/>
    </source>
</evidence>
<dbReference type="Gene3D" id="1.25.40.10">
    <property type="entry name" value="Tetratricopeptide repeat domain"/>
    <property type="match status" value="2"/>
</dbReference>
<name>A0A6D2K7X6_9BRAS</name>
<proteinExistence type="predicted"/>
<dbReference type="AlphaFoldDB" id="A0A6D2K7X6"/>
<reference evidence="4 5" key="1">
    <citation type="submission" date="2020-01" db="EMBL/GenBank/DDBJ databases">
        <authorList>
            <person name="Mishra B."/>
        </authorList>
    </citation>
    <scope>NUCLEOTIDE SEQUENCE [LARGE SCALE GENOMIC DNA]</scope>
</reference>
<dbReference type="InterPro" id="IPR011990">
    <property type="entry name" value="TPR-like_helical_dom_sf"/>
</dbReference>
<dbReference type="EMBL" id="CACVBM020001518">
    <property type="protein sequence ID" value="CAA7052969.1"/>
    <property type="molecule type" value="Genomic_DNA"/>
</dbReference>
<dbReference type="InterPro" id="IPR052308">
    <property type="entry name" value="PPR_domain-containing"/>
</dbReference>
<dbReference type="EMBL" id="CACVBM020000010">
    <property type="protein sequence ID" value="CAA7012806.1"/>
    <property type="molecule type" value="Genomic_DNA"/>
</dbReference>
<evidence type="ECO:0000313" key="3">
    <source>
        <dbReference type="EMBL" id="CAA7012806.1"/>
    </source>
</evidence>
<sequence>MFLRRYFLRSTCSHSLPSPCCFSTSTSGPPLPRREYMPNSDCRAIPLRDRVAYLIRLSDLDTAAKHARLAPFAKHDGNRNGLRLRNRNRADDGECAVDWVCGAVIVAMCKARRYRDALDLIRYFFKEHKMVPPQGSFCHLLKGVLDDSSNAALTLHWVKRLAQAGCFENASAMAPFAMRLEVSHILIRGLLDRGDLEEARKLFAEIKLSADMNSSIRYGTGHNRLALAGATFMEYWFKQGKEEEAMEWYSNLSATELQDIQTPGAIALVEVLLKYDKKTQAWALFHALSDSSSDTPHYHHVDKSKLNTIMVNECFKMGRLHTAILTFKTPFSHPYPEASGYGNIITRFCELGWLSEAEYFLEEMRMNRINADLSTYKALMDAYVKAGRVDDVHRISNHMVDAFLNQVAKHSRLSFPVYYRSLLF</sequence>
<accession>A0A6D2K7X6</accession>
<dbReference type="Pfam" id="PF01535">
    <property type="entry name" value="PPR"/>
    <property type="match status" value="3"/>
</dbReference>
<dbReference type="NCBIfam" id="TIGR00756">
    <property type="entry name" value="PPR"/>
    <property type="match status" value="1"/>
</dbReference>
<dbReference type="PANTHER" id="PTHR47937:SF7">
    <property type="entry name" value="EXPORTIN-2 CENTRAL DOMAIN-CONTAINING PROTEIN"/>
    <property type="match status" value="1"/>
</dbReference>
<dbReference type="OrthoDB" id="1110207at2759"/>
<evidence type="ECO:0008006" key="6">
    <source>
        <dbReference type="Google" id="ProtNLM"/>
    </source>
</evidence>